<dbReference type="STRING" id="1173027.Mic7113_3815"/>
<dbReference type="RefSeq" id="WP_015183673.1">
    <property type="nucleotide sequence ID" value="NC_019738.1"/>
</dbReference>
<dbReference type="Proteomes" id="UP000010471">
    <property type="component" value="Chromosome"/>
</dbReference>
<sequence>MSQMELKTPTAIIGSPTKSMMTVETYIEYLKKLDGIAELRSPSGQFLGRLESKPYSFYSIINVQGFYGNSTSSTSIRNSSSQYGGLKGIYSPFNPNCPNPPFISCSGQPLMVVTRNPKILTFGLNSITPDFLLAFYEILGKSKPQEVSRKLLALSRTRVTAIDVQHTVVVPGNIKEECLTLSR</sequence>
<dbReference type="AlphaFoldDB" id="K9WJ35"/>
<organism evidence="1 2">
    <name type="scientific">Allocoleopsis franciscana PCC 7113</name>
    <dbReference type="NCBI Taxonomy" id="1173027"/>
    <lineage>
        <taxon>Bacteria</taxon>
        <taxon>Bacillati</taxon>
        <taxon>Cyanobacteriota</taxon>
        <taxon>Cyanophyceae</taxon>
        <taxon>Coleofasciculales</taxon>
        <taxon>Coleofasciculaceae</taxon>
        <taxon>Allocoleopsis</taxon>
        <taxon>Allocoleopsis franciscana</taxon>
    </lineage>
</organism>
<protein>
    <submittedName>
        <fullName evidence="1">Uncharacterized protein</fullName>
    </submittedName>
</protein>
<keyword evidence="2" id="KW-1185">Reference proteome</keyword>
<name>K9WJ35_9CYAN</name>
<reference evidence="1 2" key="1">
    <citation type="submission" date="2012-06" db="EMBL/GenBank/DDBJ databases">
        <title>Finished chromosome of genome of Microcoleus sp. PCC 7113.</title>
        <authorList>
            <consortium name="US DOE Joint Genome Institute"/>
            <person name="Gugger M."/>
            <person name="Coursin T."/>
            <person name="Rippka R."/>
            <person name="Tandeau De Marsac N."/>
            <person name="Huntemann M."/>
            <person name="Wei C.-L."/>
            <person name="Han J."/>
            <person name="Detter J.C."/>
            <person name="Han C."/>
            <person name="Tapia R."/>
            <person name="Chen A."/>
            <person name="Kyrpides N."/>
            <person name="Mavromatis K."/>
            <person name="Markowitz V."/>
            <person name="Szeto E."/>
            <person name="Ivanova N."/>
            <person name="Pagani I."/>
            <person name="Pati A."/>
            <person name="Goodwin L."/>
            <person name="Nordberg H.P."/>
            <person name="Cantor M.N."/>
            <person name="Hua S.X."/>
            <person name="Woyke T."/>
            <person name="Kerfeld C.A."/>
        </authorList>
    </citation>
    <scope>NUCLEOTIDE SEQUENCE [LARGE SCALE GENOMIC DNA]</scope>
    <source>
        <strain evidence="1 2">PCC 7113</strain>
    </source>
</reference>
<dbReference type="HOGENOM" id="CLU_1473611_0_0_3"/>
<dbReference type="eggNOG" id="COG0457">
    <property type="taxonomic scope" value="Bacteria"/>
</dbReference>
<evidence type="ECO:0000313" key="1">
    <source>
        <dbReference type="EMBL" id="AFZ19532.1"/>
    </source>
</evidence>
<proteinExistence type="predicted"/>
<accession>K9WJ35</accession>
<dbReference type="EMBL" id="CP003630">
    <property type="protein sequence ID" value="AFZ19532.1"/>
    <property type="molecule type" value="Genomic_DNA"/>
</dbReference>
<evidence type="ECO:0000313" key="2">
    <source>
        <dbReference type="Proteomes" id="UP000010471"/>
    </source>
</evidence>
<gene>
    <name evidence="1" type="ORF">Mic7113_3815</name>
</gene>
<dbReference type="KEGG" id="mic:Mic7113_3815"/>